<evidence type="ECO:0000313" key="2">
    <source>
        <dbReference type="EMBL" id="MDQ0674704.1"/>
    </source>
</evidence>
<gene>
    <name evidence="2" type="ORF">QFZ36_002265</name>
</gene>
<accession>A0ABU0PN55</accession>
<feature type="region of interest" description="Disordered" evidence="1">
    <location>
        <begin position="1"/>
        <end position="26"/>
    </location>
</feature>
<name>A0ABU0PN55_9MICC</name>
<proteinExistence type="predicted"/>
<dbReference type="Proteomes" id="UP001236806">
    <property type="component" value="Unassembled WGS sequence"/>
</dbReference>
<protein>
    <submittedName>
        <fullName evidence="2">Uncharacterized protein</fullName>
    </submittedName>
</protein>
<feature type="compositionally biased region" description="Basic and acidic residues" evidence="1">
    <location>
        <begin position="1"/>
        <end position="10"/>
    </location>
</feature>
<reference evidence="2 3" key="1">
    <citation type="submission" date="2023-07" db="EMBL/GenBank/DDBJ databases">
        <title>Comparative genomics of wheat-associated soil bacteria to identify genetic determinants of phenazine resistance.</title>
        <authorList>
            <person name="Mouncey N."/>
        </authorList>
    </citation>
    <scope>NUCLEOTIDE SEQUENCE [LARGE SCALE GENOMIC DNA]</scope>
    <source>
        <strain evidence="2 3">W1I3</strain>
    </source>
</reference>
<comment type="caution">
    <text evidence="2">The sequence shown here is derived from an EMBL/GenBank/DDBJ whole genome shotgun (WGS) entry which is preliminary data.</text>
</comment>
<evidence type="ECO:0000256" key="1">
    <source>
        <dbReference type="SAM" id="MobiDB-lite"/>
    </source>
</evidence>
<evidence type="ECO:0000313" key="3">
    <source>
        <dbReference type="Proteomes" id="UP001236806"/>
    </source>
</evidence>
<sequence>MDTVVKRKLPESSAETRLPRSEPNEQPVGVAAWRVNQWSLLVGLDVEVRLEPGQRITGRVDDAMPDSTLLWLNTDGTGRRTIEKSRGHEVWLHAPVSDLRPRR</sequence>
<keyword evidence="3" id="KW-1185">Reference proteome</keyword>
<dbReference type="EMBL" id="JAUSXB010000001">
    <property type="protein sequence ID" value="MDQ0674704.1"/>
    <property type="molecule type" value="Genomic_DNA"/>
</dbReference>
<organism evidence="2 3">
    <name type="scientific">Pseudarthrobacter siccitolerans</name>
    <dbReference type="NCBI Taxonomy" id="861266"/>
    <lineage>
        <taxon>Bacteria</taxon>
        <taxon>Bacillati</taxon>
        <taxon>Actinomycetota</taxon>
        <taxon>Actinomycetes</taxon>
        <taxon>Micrococcales</taxon>
        <taxon>Micrococcaceae</taxon>
        <taxon>Pseudarthrobacter</taxon>
    </lineage>
</organism>